<keyword evidence="3 6" id="KW-0812">Transmembrane</keyword>
<dbReference type="PANTHER" id="PTHR12471:SF3">
    <property type="entry name" value="ATPASE, H+ TRANSPORTING, LYSOSOMAL ACCESSORY PROTEIN 1-LIKE"/>
    <property type="match status" value="1"/>
</dbReference>
<dbReference type="Gene3D" id="2.40.160.110">
    <property type="match status" value="1"/>
</dbReference>
<dbReference type="InterPro" id="IPR046755">
    <property type="entry name" value="VAS1_LD"/>
</dbReference>
<evidence type="ECO:0000256" key="4">
    <source>
        <dbReference type="ARBA" id="ARBA00022989"/>
    </source>
</evidence>
<dbReference type="FunFam" id="2.40.160.110:FF:000003">
    <property type="entry name" value="ATPase H+ transporting accessory protein 1"/>
    <property type="match status" value="1"/>
</dbReference>
<accession>A0AAA9TBP4</accession>
<comment type="subcellular location">
    <subcellularLocation>
        <location evidence="1">Membrane</location>
        <topology evidence="1">Single-pass membrane protein</topology>
    </subcellularLocation>
</comment>
<gene>
    <name evidence="9" type="primary">ATP6AP1L</name>
</gene>
<evidence type="ECO:0000259" key="7">
    <source>
        <dbReference type="Pfam" id="PF05827"/>
    </source>
</evidence>
<evidence type="ECO:0000313" key="10">
    <source>
        <dbReference type="Proteomes" id="UP000009136"/>
    </source>
</evidence>
<evidence type="ECO:0000313" key="9">
    <source>
        <dbReference type="Ensembl" id="ENSBTAP00000094269.1"/>
    </source>
</evidence>
<evidence type="ECO:0000256" key="3">
    <source>
        <dbReference type="ARBA" id="ARBA00022692"/>
    </source>
</evidence>
<keyword evidence="5 6" id="KW-0472">Membrane</keyword>
<reference evidence="9" key="1">
    <citation type="submission" date="2018-03" db="EMBL/GenBank/DDBJ databases">
        <title>ARS-UCD1.2.</title>
        <authorList>
            <person name="Rosen B.D."/>
            <person name="Bickhart D.M."/>
            <person name="Koren S."/>
            <person name="Schnabel R.D."/>
            <person name="Hall R."/>
            <person name="Zimin A."/>
            <person name="Dreischer C."/>
            <person name="Schultheiss S."/>
            <person name="Schroeder S.G."/>
            <person name="Elsik C.G."/>
            <person name="Couldrey C."/>
            <person name="Liu G.E."/>
            <person name="Van Tassell C.P."/>
            <person name="Phillippy A.M."/>
            <person name="Smith T.P.L."/>
            <person name="Medrano J.F."/>
        </authorList>
    </citation>
    <scope>NUCLEOTIDE SEQUENCE [LARGE SCALE GENOMIC DNA]</scope>
    <source>
        <strain evidence="9">Hereford</strain>
    </source>
</reference>
<dbReference type="Pfam" id="PF20520">
    <property type="entry name" value="Ac45-VOA1_TM"/>
    <property type="match status" value="1"/>
</dbReference>
<feature type="domain" description="V-type proton ATPase subunit S1/VOA1 transmembrane" evidence="8">
    <location>
        <begin position="355"/>
        <end position="392"/>
    </location>
</feature>
<dbReference type="Ensembl" id="ENSBTAT00000131151.1">
    <property type="protein sequence ID" value="ENSBTAP00000094269.1"/>
    <property type="gene ID" value="ENSBTAG00000050733.2"/>
</dbReference>
<dbReference type="GO" id="GO:0098588">
    <property type="term" value="C:bounding membrane of organelle"/>
    <property type="evidence" value="ECO:0007669"/>
    <property type="project" value="UniProtKB-ARBA"/>
</dbReference>
<feature type="domain" description="V-type proton ATPase subunit S1 luminal" evidence="7">
    <location>
        <begin position="194"/>
        <end position="339"/>
    </location>
</feature>
<dbReference type="GO" id="GO:0012505">
    <property type="term" value="C:endomembrane system"/>
    <property type="evidence" value="ECO:0007669"/>
    <property type="project" value="UniProtKB-ARBA"/>
</dbReference>
<comment type="similarity">
    <text evidence="2">Belongs to the vacuolar ATPase subunit S1 family.</text>
</comment>
<dbReference type="InterPro" id="IPR046756">
    <property type="entry name" value="VAS1/VOA1_TM"/>
</dbReference>
<organism evidence="9 10">
    <name type="scientific">Bos taurus</name>
    <name type="common">Bovine</name>
    <dbReference type="NCBI Taxonomy" id="9913"/>
    <lineage>
        <taxon>Eukaryota</taxon>
        <taxon>Metazoa</taxon>
        <taxon>Chordata</taxon>
        <taxon>Craniata</taxon>
        <taxon>Vertebrata</taxon>
        <taxon>Euteleostomi</taxon>
        <taxon>Mammalia</taxon>
        <taxon>Eutheria</taxon>
        <taxon>Laurasiatheria</taxon>
        <taxon>Artiodactyla</taxon>
        <taxon>Ruminantia</taxon>
        <taxon>Pecora</taxon>
        <taxon>Bovidae</taxon>
        <taxon>Bovinae</taxon>
        <taxon>Bos</taxon>
    </lineage>
</organism>
<dbReference type="InterPro" id="IPR008388">
    <property type="entry name" value="Ac45_acc_su"/>
</dbReference>
<dbReference type="GeneTree" id="ENSGT00940000158156"/>
<dbReference type="Proteomes" id="UP000009136">
    <property type="component" value="Chromosome 7"/>
</dbReference>
<dbReference type="GO" id="GO:0030659">
    <property type="term" value="C:cytoplasmic vesicle membrane"/>
    <property type="evidence" value="ECO:0007669"/>
    <property type="project" value="UniProtKB-ARBA"/>
</dbReference>
<dbReference type="Pfam" id="PF05827">
    <property type="entry name" value="VAS1_LD"/>
    <property type="match status" value="1"/>
</dbReference>
<proteinExistence type="inferred from homology"/>
<evidence type="ECO:0000256" key="5">
    <source>
        <dbReference type="ARBA" id="ARBA00023136"/>
    </source>
</evidence>
<sequence>MMKILMPRPVLLLEIPWNQEKDRKLSAVKEKRRKENICPGCSLEGLMLKLKLQYFGHLMRRADSFEKTLMLGKIEGRRRRGQPRMRCLDGITDSVDILSRKNVRHNAKCWLCSGGKTDKVSSFMNLFISRTSSNQEVVVNSDRQNSGDVKPVQNFTVMPITQALNYNLSRRLEKEPWNAFSHHSPVNVSMDGIPCILFWAKRITIKFKNQTWLDLTDEAIGQKATVDAGNSNCSEESAMLSLKFGDAENPRGLDIRFTLTSYKLSIQRWYSLHRVEVIFNNSIQATFNATGIYAPSSYSYHCQRVSSLQAYDALLLPSDTNDMSSLWEVTFVDFQIQGFPIKGGQFAKARDCTSSFSPAILIGLVMSLLLLLVLAYALHMLIYLRYLDRHYDLIASPAHFPQLTSQDTAEEKELLRSQGAECYELRSQQICKIYV</sequence>
<evidence type="ECO:0000259" key="8">
    <source>
        <dbReference type="Pfam" id="PF20520"/>
    </source>
</evidence>
<evidence type="ECO:0000256" key="6">
    <source>
        <dbReference type="SAM" id="Phobius"/>
    </source>
</evidence>
<dbReference type="AlphaFoldDB" id="A0AAA9TBP4"/>
<evidence type="ECO:0000256" key="1">
    <source>
        <dbReference type="ARBA" id="ARBA00004167"/>
    </source>
</evidence>
<name>A0AAA9TBP4_BOVIN</name>
<keyword evidence="10" id="KW-1185">Reference proteome</keyword>
<evidence type="ECO:0000256" key="2">
    <source>
        <dbReference type="ARBA" id="ARBA00009037"/>
    </source>
</evidence>
<reference evidence="9" key="3">
    <citation type="submission" date="2025-09" db="UniProtKB">
        <authorList>
            <consortium name="Ensembl"/>
        </authorList>
    </citation>
    <scope>IDENTIFICATION</scope>
    <source>
        <strain evidence="9">Hereford</strain>
    </source>
</reference>
<feature type="transmembrane region" description="Helical" evidence="6">
    <location>
        <begin position="360"/>
        <end position="384"/>
    </location>
</feature>
<reference evidence="9" key="2">
    <citation type="submission" date="2025-08" db="UniProtKB">
        <authorList>
            <consortium name="Ensembl"/>
        </authorList>
    </citation>
    <scope>IDENTIFICATION</scope>
    <source>
        <strain evidence="9">Hereford</strain>
    </source>
</reference>
<protein>
    <submittedName>
        <fullName evidence="9">ATPase H+ transporting accessory protein 1 like</fullName>
    </submittedName>
</protein>
<keyword evidence="4 6" id="KW-1133">Transmembrane helix</keyword>
<dbReference type="PANTHER" id="PTHR12471">
    <property type="entry name" value="VACUOLAR ATP SYNTHASE SUBUNIT S1"/>
    <property type="match status" value="1"/>
</dbReference>